<dbReference type="GO" id="GO:0080120">
    <property type="term" value="P:CAAX-box protein maturation"/>
    <property type="evidence" value="ECO:0007669"/>
    <property type="project" value="UniProtKB-ARBA"/>
</dbReference>
<dbReference type="GO" id="GO:0006508">
    <property type="term" value="P:proteolysis"/>
    <property type="evidence" value="ECO:0007669"/>
    <property type="project" value="UniProtKB-KW"/>
</dbReference>
<feature type="transmembrane region" description="Helical" evidence="1">
    <location>
        <begin position="75"/>
        <end position="95"/>
    </location>
</feature>
<evidence type="ECO:0000256" key="1">
    <source>
        <dbReference type="SAM" id="Phobius"/>
    </source>
</evidence>
<dbReference type="Proteomes" id="UP000199352">
    <property type="component" value="Unassembled WGS sequence"/>
</dbReference>
<organism evidence="3 4">
    <name type="scientific">Lentzea xinjiangensis</name>
    <dbReference type="NCBI Taxonomy" id="402600"/>
    <lineage>
        <taxon>Bacteria</taxon>
        <taxon>Bacillati</taxon>
        <taxon>Actinomycetota</taxon>
        <taxon>Actinomycetes</taxon>
        <taxon>Pseudonocardiales</taxon>
        <taxon>Pseudonocardiaceae</taxon>
        <taxon>Lentzea</taxon>
    </lineage>
</organism>
<keyword evidence="1" id="KW-0472">Membrane</keyword>
<evidence type="ECO:0000259" key="2">
    <source>
        <dbReference type="Pfam" id="PF02517"/>
    </source>
</evidence>
<sequence>MPPVAITTKRKARLTAEYVVVFFGLALVYNLLARGTNPIPVLLVLGGASVVYLLRSTTFDRRSLWRPEGVRMRPILALWAVTAVAAVIAVVVLLPDRLFVLPKEQPLLWLAIMVFYPLLSVYPQELVFRAFLFERYGQAFGGWTVAASAAAFGFVHIVFGSWVSVVLSAAGGWIFATRYRRTRSLLAASVEHALYGVLVFTVGLGQFFFHGAVQA</sequence>
<feature type="domain" description="CAAX prenyl protease 2/Lysostaphin resistance protein A-like" evidence="2">
    <location>
        <begin position="108"/>
        <end position="195"/>
    </location>
</feature>
<name>A0A1H9N4V4_9PSEU</name>
<dbReference type="EMBL" id="FOFR01000010">
    <property type="protein sequence ID" value="SER31016.1"/>
    <property type="molecule type" value="Genomic_DNA"/>
</dbReference>
<feature type="transmembrane region" description="Helical" evidence="1">
    <location>
        <begin position="38"/>
        <end position="54"/>
    </location>
</feature>
<protein>
    <submittedName>
        <fullName evidence="3">CAAX protease self-immunity</fullName>
    </submittedName>
</protein>
<proteinExistence type="predicted"/>
<dbReference type="Pfam" id="PF02517">
    <property type="entry name" value="Rce1-like"/>
    <property type="match status" value="1"/>
</dbReference>
<feature type="transmembrane region" description="Helical" evidence="1">
    <location>
        <begin position="107"/>
        <end position="128"/>
    </location>
</feature>
<keyword evidence="1" id="KW-1133">Transmembrane helix</keyword>
<dbReference type="RefSeq" id="WP_218148158.1">
    <property type="nucleotide sequence ID" value="NZ_FOFR01000010.1"/>
</dbReference>
<feature type="transmembrane region" description="Helical" evidence="1">
    <location>
        <begin position="140"/>
        <end position="173"/>
    </location>
</feature>
<evidence type="ECO:0000313" key="3">
    <source>
        <dbReference type="EMBL" id="SER31016.1"/>
    </source>
</evidence>
<evidence type="ECO:0000313" key="4">
    <source>
        <dbReference type="Proteomes" id="UP000199352"/>
    </source>
</evidence>
<dbReference type="InterPro" id="IPR003675">
    <property type="entry name" value="Rce1/LyrA-like_dom"/>
</dbReference>
<accession>A0A1H9N4V4</accession>
<keyword evidence="1" id="KW-0812">Transmembrane</keyword>
<feature type="transmembrane region" description="Helical" evidence="1">
    <location>
        <begin position="12"/>
        <end position="32"/>
    </location>
</feature>
<dbReference type="GO" id="GO:0004175">
    <property type="term" value="F:endopeptidase activity"/>
    <property type="evidence" value="ECO:0007669"/>
    <property type="project" value="UniProtKB-ARBA"/>
</dbReference>
<keyword evidence="4" id="KW-1185">Reference proteome</keyword>
<dbReference type="AlphaFoldDB" id="A0A1H9N4V4"/>
<keyword evidence="3" id="KW-0645">Protease</keyword>
<feature type="transmembrane region" description="Helical" evidence="1">
    <location>
        <begin position="193"/>
        <end position="213"/>
    </location>
</feature>
<dbReference type="STRING" id="402600.SAMN05216188_11025"/>
<reference evidence="4" key="1">
    <citation type="submission" date="2016-10" db="EMBL/GenBank/DDBJ databases">
        <authorList>
            <person name="Varghese N."/>
            <person name="Submissions S."/>
        </authorList>
    </citation>
    <scope>NUCLEOTIDE SEQUENCE [LARGE SCALE GENOMIC DNA]</scope>
    <source>
        <strain evidence="4">CGMCC 4.3525</strain>
    </source>
</reference>
<keyword evidence="3" id="KW-0378">Hydrolase</keyword>
<gene>
    <name evidence="3" type="ORF">SAMN05216188_11025</name>
</gene>